<dbReference type="InterPro" id="IPR036322">
    <property type="entry name" value="WD40_repeat_dom_sf"/>
</dbReference>
<dbReference type="SUPFAM" id="SSF50978">
    <property type="entry name" value="WD40 repeat-like"/>
    <property type="match status" value="1"/>
</dbReference>
<feature type="region of interest" description="Disordered" evidence="7">
    <location>
        <begin position="197"/>
        <end position="303"/>
    </location>
</feature>
<comment type="similarity">
    <text evidence="1">Belongs to the WD repeat WDR55 family.</text>
</comment>
<keyword evidence="3" id="KW-0677">Repeat</keyword>
<evidence type="ECO:0000313" key="8">
    <source>
        <dbReference type="EMBL" id="SNX87217.1"/>
    </source>
</evidence>
<evidence type="ECO:0000256" key="5">
    <source>
        <dbReference type="ARBA" id="ARBA00039514"/>
    </source>
</evidence>
<evidence type="ECO:0000256" key="7">
    <source>
        <dbReference type="SAM" id="MobiDB-lite"/>
    </source>
</evidence>
<feature type="compositionally biased region" description="Basic and acidic residues" evidence="7">
    <location>
        <begin position="510"/>
        <end position="519"/>
    </location>
</feature>
<dbReference type="PANTHER" id="PTHR44019">
    <property type="entry name" value="WD REPEAT-CONTAINING PROTEIN 55"/>
    <property type="match status" value="1"/>
</dbReference>
<feature type="repeat" description="WD" evidence="6">
    <location>
        <begin position="145"/>
        <end position="162"/>
    </location>
</feature>
<dbReference type="InterPro" id="IPR001680">
    <property type="entry name" value="WD40_rpt"/>
</dbReference>
<proteinExistence type="inferred from homology"/>
<evidence type="ECO:0000313" key="9">
    <source>
        <dbReference type="Proteomes" id="UP001294444"/>
    </source>
</evidence>
<comment type="caution">
    <text evidence="8">The sequence shown here is derived from an EMBL/GenBank/DDBJ whole genome shotgun (WGS) entry which is preliminary data.</text>
</comment>
<name>A0AAJ4XRU5_9BASI</name>
<evidence type="ECO:0000256" key="6">
    <source>
        <dbReference type="PROSITE-ProRule" id="PRU00221"/>
    </source>
</evidence>
<feature type="compositionally biased region" description="Acidic residues" evidence="7">
    <location>
        <begin position="449"/>
        <end position="485"/>
    </location>
</feature>
<feature type="region of interest" description="Disordered" evidence="7">
    <location>
        <begin position="442"/>
        <end position="519"/>
    </location>
</feature>
<dbReference type="AlphaFoldDB" id="A0AAJ4XRU5"/>
<evidence type="ECO:0000256" key="2">
    <source>
        <dbReference type="ARBA" id="ARBA00022574"/>
    </source>
</evidence>
<evidence type="ECO:0000256" key="1">
    <source>
        <dbReference type="ARBA" id="ARBA00007625"/>
    </source>
</evidence>
<gene>
    <name evidence="8" type="ORF">MEPE_05927</name>
</gene>
<evidence type="ECO:0000256" key="3">
    <source>
        <dbReference type="ARBA" id="ARBA00022737"/>
    </source>
</evidence>
<dbReference type="InterPro" id="IPR050505">
    <property type="entry name" value="WDR55/POC1"/>
</dbReference>
<protein>
    <recommendedName>
        <fullName evidence="4">WD repeat-containing protein JIP5</fullName>
    </recommendedName>
    <alternativeName>
        <fullName evidence="5">WD repeat-containing protein jip5</fullName>
    </alternativeName>
</protein>
<feature type="compositionally biased region" description="Basic and acidic residues" evidence="7">
    <location>
        <begin position="197"/>
        <end position="207"/>
    </location>
</feature>
<dbReference type="EMBL" id="OAPG01000018">
    <property type="protein sequence ID" value="SNX87217.1"/>
    <property type="molecule type" value="Genomic_DNA"/>
</dbReference>
<keyword evidence="9" id="KW-1185">Reference proteome</keyword>
<organism evidence="8 9">
    <name type="scientific">Melanopsichium pennsylvanicum</name>
    <dbReference type="NCBI Taxonomy" id="63383"/>
    <lineage>
        <taxon>Eukaryota</taxon>
        <taxon>Fungi</taxon>
        <taxon>Dikarya</taxon>
        <taxon>Basidiomycota</taxon>
        <taxon>Ustilaginomycotina</taxon>
        <taxon>Ustilaginomycetes</taxon>
        <taxon>Ustilaginales</taxon>
        <taxon>Ustilaginaceae</taxon>
        <taxon>Melanopsichium</taxon>
    </lineage>
</organism>
<dbReference type="SMART" id="SM00320">
    <property type="entry name" value="WD40"/>
    <property type="match status" value="5"/>
</dbReference>
<dbReference type="PROSITE" id="PS50082">
    <property type="entry name" value="WD_REPEATS_2"/>
    <property type="match status" value="1"/>
</dbReference>
<dbReference type="InterPro" id="IPR015943">
    <property type="entry name" value="WD40/YVTN_repeat-like_dom_sf"/>
</dbReference>
<dbReference type="PANTHER" id="PTHR44019:SF20">
    <property type="entry name" value="WD REPEAT-CONTAINING PROTEIN 55"/>
    <property type="match status" value="1"/>
</dbReference>
<feature type="compositionally biased region" description="Polar residues" evidence="7">
    <location>
        <begin position="280"/>
        <end position="300"/>
    </location>
</feature>
<feature type="compositionally biased region" description="Basic residues" evidence="7">
    <location>
        <begin position="208"/>
        <end position="220"/>
    </location>
</feature>
<keyword evidence="2 6" id="KW-0853">WD repeat</keyword>
<feature type="compositionally biased region" description="Acidic residues" evidence="7">
    <location>
        <begin position="249"/>
        <end position="259"/>
    </location>
</feature>
<feature type="compositionally biased region" description="Low complexity" evidence="7">
    <location>
        <begin position="260"/>
        <end position="273"/>
    </location>
</feature>
<sequence>MDITLSSDALDLSFHPAEQTNLLAIGLISGKVQLINYDAYLAAASSSRVSSVTTRTDSPCKKVRTTDTNATISGLEPTSKLYQKVWVSRPSRKSCRGLNFSHDGEWIYSISKDKGLFKTNVETGKLVDAWVGVHDAAPSRVCPIDDTMVVTGDDDGVVRLWDPRKGGGVGIKAVREWKHHFDWITDMIYLEDLPVKKPDKAKGEGRKSKSQLKKDRKRARQANWLKEQKASQDSKSNINNHDRDKVSDDNSDTDSDDDQNQGSSKSKLGQGSSRLIVTSGDGSLSSIDLRTSGPTSFEQSQDQEDELLSITSLRSNSKLVVGTQLGILSLWNPSRGLLDHVDRVPGHPASVDTLVTLDDQTVLTGSSDGLVRVVQILPSKLLGVIASHDGLPVERMKRKHNVLATIGHSNSVKFTDLTPLLEEEDDDQNDAEEYQGEVRSLGIFGLGADDSDEDEDEEEEQDDDDFAGLMNDQEENDDDDNDDDVAQAQDDNRSDEDELATRRNNNNKSRGKEEFFSDM</sequence>
<accession>A0AAJ4XRU5</accession>
<dbReference type="Proteomes" id="UP001294444">
    <property type="component" value="Unassembled WGS sequence"/>
</dbReference>
<reference evidence="8" key="1">
    <citation type="submission" date="2023-10" db="EMBL/GenBank/DDBJ databases">
        <authorList>
            <person name="Guldener U."/>
        </authorList>
    </citation>
    <scope>NUCLEOTIDE SEQUENCE</scope>
    <source>
        <strain evidence="8">Mp4</strain>
    </source>
</reference>
<dbReference type="Gene3D" id="2.130.10.10">
    <property type="entry name" value="YVTN repeat-like/Quinoprotein amine dehydrogenase"/>
    <property type="match status" value="2"/>
</dbReference>
<evidence type="ECO:0000256" key="4">
    <source>
        <dbReference type="ARBA" id="ARBA00039238"/>
    </source>
</evidence>